<keyword evidence="7 10" id="KW-0472">Membrane</keyword>
<evidence type="ECO:0000256" key="5">
    <source>
        <dbReference type="ARBA" id="ARBA00022725"/>
    </source>
</evidence>
<dbReference type="InterPro" id="IPR004117">
    <property type="entry name" value="7tm6_olfct_rcpt"/>
</dbReference>
<evidence type="ECO:0000256" key="10">
    <source>
        <dbReference type="RuleBase" id="RU351113"/>
    </source>
</evidence>
<keyword evidence="4 10" id="KW-0812">Transmembrane</keyword>
<dbReference type="AlphaFoldDB" id="A0A8J5R9U1"/>
<dbReference type="OrthoDB" id="7548151at2759"/>
<name>A0A8J5R9U1_9HYME</name>
<evidence type="ECO:0000256" key="8">
    <source>
        <dbReference type="ARBA" id="ARBA00023170"/>
    </source>
</evidence>
<evidence type="ECO:0000256" key="3">
    <source>
        <dbReference type="ARBA" id="ARBA00022606"/>
    </source>
</evidence>
<keyword evidence="3 10" id="KW-0716">Sensory transduction</keyword>
<keyword evidence="6 10" id="KW-1133">Transmembrane helix</keyword>
<evidence type="ECO:0000256" key="7">
    <source>
        <dbReference type="ARBA" id="ARBA00023136"/>
    </source>
</evidence>
<dbReference type="GO" id="GO:0005549">
    <property type="term" value="F:odorant binding"/>
    <property type="evidence" value="ECO:0007669"/>
    <property type="project" value="InterPro"/>
</dbReference>
<dbReference type="Pfam" id="PF02949">
    <property type="entry name" value="7tm_6"/>
    <property type="match status" value="1"/>
</dbReference>
<proteinExistence type="inferred from homology"/>
<feature type="transmembrane region" description="Helical" evidence="10">
    <location>
        <begin position="291"/>
        <end position="317"/>
    </location>
</feature>
<feature type="transmembrane region" description="Helical" evidence="10">
    <location>
        <begin position="26"/>
        <end position="52"/>
    </location>
</feature>
<organism evidence="11 12">
    <name type="scientific">Cotesia typhae</name>
    <dbReference type="NCBI Taxonomy" id="2053667"/>
    <lineage>
        <taxon>Eukaryota</taxon>
        <taxon>Metazoa</taxon>
        <taxon>Ecdysozoa</taxon>
        <taxon>Arthropoda</taxon>
        <taxon>Hexapoda</taxon>
        <taxon>Insecta</taxon>
        <taxon>Pterygota</taxon>
        <taxon>Neoptera</taxon>
        <taxon>Endopterygota</taxon>
        <taxon>Hymenoptera</taxon>
        <taxon>Apocrita</taxon>
        <taxon>Ichneumonoidea</taxon>
        <taxon>Braconidae</taxon>
        <taxon>Microgastrinae</taxon>
        <taxon>Cotesia</taxon>
    </lineage>
</organism>
<dbReference type="GO" id="GO:0005886">
    <property type="term" value="C:plasma membrane"/>
    <property type="evidence" value="ECO:0007669"/>
    <property type="project" value="UniProtKB-SubCell"/>
</dbReference>
<dbReference type="GO" id="GO:0007165">
    <property type="term" value="P:signal transduction"/>
    <property type="evidence" value="ECO:0007669"/>
    <property type="project" value="UniProtKB-KW"/>
</dbReference>
<evidence type="ECO:0000256" key="4">
    <source>
        <dbReference type="ARBA" id="ARBA00022692"/>
    </source>
</evidence>
<comment type="caution">
    <text evidence="11">The sequence shown here is derived from an EMBL/GenBank/DDBJ whole genome shotgun (WGS) entry which is preliminary data.</text>
</comment>
<evidence type="ECO:0000313" key="11">
    <source>
        <dbReference type="EMBL" id="KAG8035079.1"/>
    </source>
</evidence>
<evidence type="ECO:0000256" key="1">
    <source>
        <dbReference type="ARBA" id="ARBA00004651"/>
    </source>
</evidence>
<dbReference type="Proteomes" id="UP000729913">
    <property type="component" value="Unassembled WGS sequence"/>
</dbReference>
<protein>
    <recommendedName>
        <fullName evidence="10">Odorant receptor</fullName>
    </recommendedName>
</protein>
<dbReference type="PANTHER" id="PTHR21137:SF35">
    <property type="entry name" value="ODORANT RECEPTOR 19A-RELATED"/>
    <property type="match status" value="1"/>
</dbReference>
<evidence type="ECO:0000256" key="6">
    <source>
        <dbReference type="ARBA" id="ARBA00022989"/>
    </source>
</evidence>
<feature type="transmembrane region" description="Helical" evidence="10">
    <location>
        <begin position="128"/>
        <end position="145"/>
    </location>
</feature>
<feature type="transmembrane region" description="Helical" evidence="10">
    <location>
        <begin position="329"/>
        <end position="350"/>
    </location>
</feature>
<feature type="transmembrane region" description="Helical" evidence="10">
    <location>
        <begin position="58"/>
        <end position="82"/>
    </location>
</feature>
<dbReference type="GO" id="GO:0004984">
    <property type="term" value="F:olfactory receptor activity"/>
    <property type="evidence" value="ECO:0007669"/>
    <property type="project" value="InterPro"/>
</dbReference>
<evidence type="ECO:0000256" key="9">
    <source>
        <dbReference type="ARBA" id="ARBA00023224"/>
    </source>
</evidence>
<sequence length="447" mass="51591">MSSPIQDPKCFVKRAFTLLRYESDNVFLNIGINIFKIINFIVQSGVIATIIYDTISNFTLMILSENICYIFPMSVILTKMIFSLFNENKIRKIVDEIYKPIMIFRHSSDVGVLTIIRIAMSYQFFDSVIYIVVCISVSATTFLLAETEQFELPIRGVFPVNATVSPNYEVIFAIEIYAIIINCWWVYSFDVVLLSLVRWMTIDLEILQLNYRQCPLLNNPRGTLMVSREGFDAIEKYSFINELKNDDEIYNFVPFNEDQVHVKEDSFLKRFTSCLIHQRQVIKNVNDVNNLFSVVLAIQTISNCTLTCMGLFGLVGQSIKKHTNPANDIVMLQIGFLNLLYWSVFGHMLIVQHDYLMNSIYECGWENHTDDKDFAQVMIITIIQGMTPIVITAGHFFDLSMKTYLAVAKGAGAKLARVIEWAFLNKNLQTKPSKRRIDIMRQKRINY</sequence>
<dbReference type="PANTHER" id="PTHR21137">
    <property type="entry name" value="ODORANT RECEPTOR"/>
    <property type="match status" value="1"/>
</dbReference>
<keyword evidence="2" id="KW-1003">Cell membrane</keyword>
<gene>
    <name evidence="11" type="ORF">G9C98_001569</name>
</gene>
<keyword evidence="9 10" id="KW-0807">Transducer</keyword>
<comment type="similarity">
    <text evidence="10">Belongs to the insect chemoreceptor superfamily. Heteromeric odorant receptor channel (TC 1.A.69) family.</text>
</comment>
<keyword evidence="8 10" id="KW-0675">Receptor</keyword>
<reference evidence="11" key="2">
    <citation type="submission" date="2021-04" db="EMBL/GenBank/DDBJ databases">
        <title>Genome-wide patterns of bracovirus chromosomal integration into multiple host tissues during parasitism.</title>
        <authorList>
            <person name="Chebbi M.A.C."/>
        </authorList>
    </citation>
    <scope>NUCLEOTIDE SEQUENCE</scope>
    <source>
        <tissue evidence="11">Whole body</tissue>
    </source>
</reference>
<feature type="transmembrane region" description="Helical" evidence="10">
    <location>
        <begin position="374"/>
        <end position="397"/>
    </location>
</feature>
<keyword evidence="12" id="KW-1185">Reference proteome</keyword>
<evidence type="ECO:0000256" key="2">
    <source>
        <dbReference type="ARBA" id="ARBA00022475"/>
    </source>
</evidence>
<feature type="transmembrane region" description="Helical" evidence="10">
    <location>
        <begin position="166"/>
        <end position="187"/>
    </location>
</feature>
<accession>A0A8J5R9U1</accession>
<evidence type="ECO:0000313" key="12">
    <source>
        <dbReference type="Proteomes" id="UP000729913"/>
    </source>
</evidence>
<keyword evidence="5 10" id="KW-0552">Olfaction</keyword>
<reference evidence="11" key="1">
    <citation type="submission" date="2020-03" db="EMBL/GenBank/DDBJ databases">
        <authorList>
            <person name="Chebbi M.A."/>
            <person name="Drezen J.M."/>
        </authorList>
    </citation>
    <scope>NUCLEOTIDE SEQUENCE</scope>
    <source>
        <tissue evidence="11">Whole body</tissue>
    </source>
</reference>
<dbReference type="EMBL" id="JAAOIC020000064">
    <property type="protein sequence ID" value="KAG8035079.1"/>
    <property type="molecule type" value="Genomic_DNA"/>
</dbReference>
<comment type="subcellular location">
    <subcellularLocation>
        <location evidence="1 10">Cell membrane</location>
        <topology evidence="1 10">Multi-pass membrane protein</topology>
    </subcellularLocation>
</comment>